<dbReference type="GO" id="GO:0071281">
    <property type="term" value="P:cellular response to iron ion"/>
    <property type="evidence" value="ECO:0007669"/>
    <property type="project" value="TreeGrafter"/>
</dbReference>
<dbReference type="PROSITE" id="PS50983">
    <property type="entry name" value="FE_B12_PBP"/>
    <property type="match status" value="1"/>
</dbReference>
<evidence type="ECO:0000259" key="2">
    <source>
        <dbReference type="PROSITE" id="PS50983"/>
    </source>
</evidence>
<dbReference type="Gene3D" id="3.40.50.1980">
    <property type="entry name" value="Nitrogenase molybdenum iron protein domain"/>
    <property type="match status" value="2"/>
</dbReference>
<sequence length="292" mass="31470">MEPLAGARVMKWLAWLLLVCAAKAYAVRVTDDRGVSVEIATPPQRIVAMLPSLTETVCELGACDRLVGLDDYSNFPPRVAAVPRLGGLEDTNIERLVALKPDLVLLASSSRAVARLEGLGVKVLTLEPKTVADLHRVWLQLGLALGVADAPAAWQRLQAAVDAETRKLPPAMRGTRVYIEVNDGPYAASESSFLGELLARTGAANIVPGRLGPFPKLNPEFVVRADPQVIMISDRDAPAVKARPGWARIRAVHDARVCLFTHEQGDVMVRAGPRMAQAVRLMVDCIAGRGKP</sequence>
<evidence type="ECO:0000256" key="1">
    <source>
        <dbReference type="ARBA" id="ARBA00022729"/>
    </source>
</evidence>
<protein>
    <submittedName>
        <fullName evidence="3">ABC transporter substrate-binding protein</fullName>
    </submittedName>
</protein>
<dbReference type="InterPro" id="IPR002491">
    <property type="entry name" value="ABC_transptr_periplasmic_BD"/>
</dbReference>
<keyword evidence="4" id="KW-1185">Reference proteome</keyword>
<comment type="caution">
    <text evidence="3">The sequence shown here is derived from an EMBL/GenBank/DDBJ whole genome shotgun (WGS) entry which is preliminary data.</text>
</comment>
<dbReference type="PANTHER" id="PTHR30535">
    <property type="entry name" value="VITAMIN B12-BINDING PROTEIN"/>
    <property type="match status" value="1"/>
</dbReference>
<dbReference type="Pfam" id="PF01497">
    <property type="entry name" value="Peripla_BP_2"/>
    <property type="match status" value="1"/>
</dbReference>
<gene>
    <name evidence="3" type="ORF">I5803_01165</name>
</gene>
<dbReference type="EMBL" id="JADWYS010000001">
    <property type="protein sequence ID" value="MBG9386620.1"/>
    <property type="molecule type" value="Genomic_DNA"/>
</dbReference>
<keyword evidence="1" id="KW-0732">Signal</keyword>
<dbReference type="SUPFAM" id="SSF53807">
    <property type="entry name" value="Helical backbone' metal receptor"/>
    <property type="match status" value="1"/>
</dbReference>
<evidence type="ECO:0000313" key="3">
    <source>
        <dbReference type="EMBL" id="MBG9386620.1"/>
    </source>
</evidence>
<accession>A0A931H133</accession>
<dbReference type="AlphaFoldDB" id="A0A931H133"/>
<dbReference type="PANTHER" id="PTHR30535:SF34">
    <property type="entry name" value="MOLYBDATE-BINDING PROTEIN MOLA"/>
    <property type="match status" value="1"/>
</dbReference>
<dbReference type="RefSeq" id="WP_196984595.1">
    <property type="nucleotide sequence ID" value="NZ_JADWYS010000001.1"/>
</dbReference>
<organism evidence="3 4">
    <name type="scientific">Caenimonas aquaedulcis</name>
    <dbReference type="NCBI Taxonomy" id="2793270"/>
    <lineage>
        <taxon>Bacteria</taxon>
        <taxon>Pseudomonadati</taxon>
        <taxon>Pseudomonadota</taxon>
        <taxon>Betaproteobacteria</taxon>
        <taxon>Burkholderiales</taxon>
        <taxon>Comamonadaceae</taxon>
        <taxon>Caenimonas</taxon>
    </lineage>
</organism>
<name>A0A931H133_9BURK</name>
<feature type="domain" description="Fe/B12 periplasmic-binding" evidence="2">
    <location>
        <begin position="45"/>
        <end position="292"/>
    </location>
</feature>
<proteinExistence type="predicted"/>
<dbReference type="InterPro" id="IPR050902">
    <property type="entry name" value="ABC_Transporter_SBP"/>
</dbReference>
<dbReference type="NCBIfam" id="NF038402">
    <property type="entry name" value="TroA_like"/>
    <property type="match status" value="1"/>
</dbReference>
<dbReference type="InterPro" id="IPR054828">
    <property type="entry name" value="Vit_B12_bind_prot"/>
</dbReference>
<dbReference type="Proteomes" id="UP000651050">
    <property type="component" value="Unassembled WGS sequence"/>
</dbReference>
<evidence type="ECO:0000313" key="4">
    <source>
        <dbReference type="Proteomes" id="UP000651050"/>
    </source>
</evidence>
<reference evidence="3" key="1">
    <citation type="submission" date="2020-11" db="EMBL/GenBank/DDBJ databases">
        <title>Bacterial whole genome sequence for Caenimonas sp. DR4.4.</title>
        <authorList>
            <person name="Le V."/>
            <person name="Ko S.-R."/>
            <person name="Ahn C.-Y."/>
            <person name="Oh H.-M."/>
        </authorList>
    </citation>
    <scope>NUCLEOTIDE SEQUENCE</scope>
    <source>
        <strain evidence="3">DR4.4</strain>
    </source>
</reference>